<dbReference type="GO" id="GO:0071897">
    <property type="term" value="P:DNA biosynthetic process"/>
    <property type="evidence" value="ECO:0007669"/>
    <property type="project" value="UniProtKB-ARBA"/>
</dbReference>
<organism evidence="1 2">
    <name type="scientific">Trichonephila inaurata madagascariensis</name>
    <dbReference type="NCBI Taxonomy" id="2747483"/>
    <lineage>
        <taxon>Eukaryota</taxon>
        <taxon>Metazoa</taxon>
        <taxon>Ecdysozoa</taxon>
        <taxon>Arthropoda</taxon>
        <taxon>Chelicerata</taxon>
        <taxon>Arachnida</taxon>
        <taxon>Araneae</taxon>
        <taxon>Araneomorphae</taxon>
        <taxon>Entelegynae</taxon>
        <taxon>Araneoidea</taxon>
        <taxon>Nephilidae</taxon>
        <taxon>Trichonephila</taxon>
        <taxon>Trichonephila inaurata</taxon>
    </lineage>
</organism>
<dbReference type="SUPFAM" id="SSF56672">
    <property type="entry name" value="DNA/RNA polymerases"/>
    <property type="match status" value="1"/>
</dbReference>
<dbReference type="EMBL" id="BMAV01026536">
    <property type="protein sequence ID" value="GFS51320.1"/>
    <property type="molecule type" value="Genomic_DNA"/>
</dbReference>
<keyword evidence="2" id="KW-1185">Reference proteome</keyword>
<name>A0A8X6MH06_9ARAC</name>
<dbReference type="AlphaFoldDB" id="A0A8X6MH06"/>
<proteinExistence type="predicted"/>
<dbReference type="InterPro" id="IPR043502">
    <property type="entry name" value="DNA/RNA_pol_sf"/>
</dbReference>
<dbReference type="Gene3D" id="3.10.10.10">
    <property type="entry name" value="HIV Type 1 Reverse Transcriptase, subunit A, domain 1"/>
    <property type="match status" value="1"/>
</dbReference>
<dbReference type="Proteomes" id="UP000886998">
    <property type="component" value="Unassembled WGS sequence"/>
</dbReference>
<evidence type="ECO:0000313" key="2">
    <source>
        <dbReference type="Proteomes" id="UP000886998"/>
    </source>
</evidence>
<comment type="caution">
    <text evidence="1">The sequence shown here is derived from an EMBL/GenBank/DDBJ whole genome shotgun (WGS) entry which is preliminary data.</text>
</comment>
<protein>
    <submittedName>
        <fullName evidence="1">Uncharacterized protein</fullName>
    </submittedName>
</protein>
<accession>A0A8X6MH06</accession>
<gene>
    <name evidence="1" type="ORF">TNIN_365091</name>
</gene>
<reference evidence="1" key="1">
    <citation type="submission" date="2020-08" db="EMBL/GenBank/DDBJ databases">
        <title>Multicomponent nature underlies the extraordinary mechanical properties of spider dragline silk.</title>
        <authorList>
            <person name="Kono N."/>
            <person name="Nakamura H."/>
            <person name="Mori M."/>
            <person name="Yoshida Y."/>
            <person name="Ohtoshi R."/>
            <person name="Malay A.D."/>
            <person name="Moran D.A.P."/>
            <person name="Tomita M."/>
            <person name="Numata K."/>
            <person name="Arakawa K."/>
        </authorList>
    </citation>
    <scope>NUCLEOTIDE SEQUENCE</scope>
</reference>
<evidence type="ECO:0000313" key="1">
    <source>
        <dbReference type="EMBL" id="GFS51320.1"/>
    </source>
</evidence>
<dbReference type="OrthoDB" id="8041546at2759"/>
<sequence>MSQNSLILLFMIGDLDPSSWWIPERVQVVYLERVLLHHGLLVDIKNHQLIYRLTSISFESSSSNGPHLGLKPSSDTSPYHELLYQFPSLTNPAFLGIGHGKPDVTKGPPVFAQARDFLLKKQVAAKKKIQSLLDRYIICPSNSRWSSSIHMAIKKNGEYRGNVETIVDLKPS</sequence>